<dbReference type="GO" id="GO:0008305">
    <property type="term" value="C:integrin complex"/>
    <property type="evidence" value="ECO:0007669"/>
    <property type="project" value="InterPro"/>
</dbReference>
<evidence type="ECO:0000313" key="6">
    <source>
        <dbReference type="EMBL" id="SNS56253.1"/>
    </source>
</evidence>
<dbReference type="InterPro" id="IPR000413">
    <property type="entry name" value="Integrin_alpha"/>
</dbReference>
<dbReference type="InterPro" id="IPR013517">
    <property type="entry name" value="FG-GAP"/>
</dbReference>
<dbReference type="InterPro" id="IPR028994">
    <property type="entry name" value="Integrin_alpha_N"/>
</dbReference>
<gene>
    <name evidence="6" type="ORF">SAMN06264365_11880</name>
</gene>
<dbReference type="EMBL" id="FZNR01000018">
    <property type="protein sequence ID" value="SNS56253.1"/>
    <property type="molecule type" value="Genomic_DNA"/>
</dbReference>
<reference evidence="6 7" key="1">
    <citation type="submission" date="2017-06" db="EMBL/GenBank/DDBJ databases">
        <authorList>
            <person name="Kim H.J."/>
            <person name="Triplett B.A."/>
        </authorList>
    </citation>
    <scope>NUCLEOTIDE SEQUENCE [LARGE SCALE GENOMIC DNA]</scope>
    <source>
        <strain evidence="6 7">DSM 43151</strain>
    </source>
</reference>
<dbReference type="AlphaFoldDB" id="A0A239FIX1"/>
<sequence>MTGKYLAATAGRTSHLQVAVAVLAVTAIWAPAPAAAAPAAAAPAAAPSQAPSAAGVRADFNGDGWADLAVGASGESIGDAFAAGAVNVIYGSATGLTGNGNQLLHQGLLGGVAEVGDQFGSEVAAGDFNGDGRTDLAIAVPNEDVGDADQAGGVQVVYGSAAGLRTTGAQLWDQGTLAGAVADGDFFGSSLATGDFNGDGRADLAVGVAGETVGAAAAAGAVNVIYGSATGLTADGNQLWDQGALAGAVEGRDRFGTSLTTGDFNGDHRADLVIGTPQEDVGDAADAGAVNVIYGSTAGLAAAGNQLWTQQELAGAAESGDKFGDSVAAGDFNGDGRADLAVGVFNEAVGGVVDAGAVNVIYGGGSGLTTAGNQLWDQGPLAGTPALGDWFGRAVSAGDFDGDGRADLAVGAPGDDVGTVSAGAVNVIYGSGSGLTAAGNRSWDQAALAGTPEKGDAFGADLATGDFNRDGRTDLAVGAYTEDVGDHLNAGAANVVYGSAAGLAAGGNQLWDQTALEGVAEQNDQFGAALAAG</sequence>
<dbReference type="GO" id="GO:0007155">
    <property type="term" value="P:cell adhesion"/>
    <property type="evidence" value="ECO:0007669"/>
    <property type="project" value="InterPro"/>
</dbReference>
<dbReference type="Gene3D" id="2.130.10.130">
    <property type="entry name" value="Integrin alpha, N-terminal"/>
    <property type="match status" value="3"/>
</dbReference>
<dbReference type="PANTHER" id="PTHR23221">
    <property type="entry name" value="GLYCOSYLPHOSPHATIDYLINOSITOL PHOSPHOLIPASE D"/>
    <property type="match status" value="1"/>
</dbReference>
<dbReference type="PROSITE" id="PS51470">
    <property type="entry name" value="FG_GAP"/>
    <property type="match status" value="6"/>
</dbReference>
<evidence type="ECO:0000256" key="4">
    <source>
        <dbReference type="ARBA" id="ARBA00023180"/>
    </source>
</evidence>
<organism evidence="6 7">
    <name type="scientific">Actinoplanes regularis</name>
    <dbReference type="NCBI Taxonomy" id="52697"/>
    <lineage>
        <taxon>Bacteria</taxon>
        <taxon>Bacillati</taxon>
        <taxon>Actinomycetota</taxon>
        <taxon>Actinomycetes</taxon>
        <taxon>Micromonosporales</taxon>
        <taxon>Micromonosporaceae</taxon>
        <taxon>Actinoplanes</taxon>
    </lineage>
</organism>
<dbReference type="Proteomes" id="UP000198415">
    <property type="component" value="Unassembled WGS sequence"/>
</dbReference>
<keyword evidence="7" id="KW-1185">Reference proteome</keyword>
<evidence type="ECO:0000256" key="2">
    <source>
        <dbReference type="ARBA" id="ARBA00022737"/>
    </source>
</evidence>
<evidence type="ECO:0000256" key="5">
    <source>
        <dbReference type="SAM" id="SignalP"/>
    </source>
</evidence>
<keyword evidence="1 5" id="KW-0732">Signal</keyword>
<protein>
    <submittedName>
        <fullName evidence="6">FG-GAP repeat-containing protein</fullName>
    </submittedName>
</protein>
<name>A0A239FIX1_9ACTN</name>
<dbReference type="GO" id="GO:0016787">
    <property type="term" value="F:hydrolase activity"/>
    <property type="evidence" value="ECO:0007669"/>
    <property type="project" value="UniProtKB-KW"/>
</dbReference>
<proteinExistence type="predicted"/>
<dbReference type="RefSeq" id="WP_179277394.1">
    <property type="nucleotide sequence ID" value="NZ_BOMU01000078.1"/>
</dbReference>
<evidence type="ECO:0000256" key="1">
    <source>
        <dbReference type="ARBA" id="ARBA00022729"/>
    </source>
</evidence>
<accession>A0A239FIX1</accession>
<dbReference type="PANTHER" id="PTHR23221:SF7">
    <property type="entry name" value="PHOSPHATIDYLINOSITOL-GLYCAN-SPECIFIC PHOSPHOLIPASE D"/>
    <property type="match status" value="1"/>
</dbReference>
<dbReference type="Pfam" id="PF01839">
    <property type="entry name" value="FG-GAP"/>
    <property type="match status" value="7"/>
</dbReference>
<keyword evidence="4" id="KW-0325">Glycoprotein</keyword>
<feature type="signal peptide" evidence="5">
    <location>
        <begin position="1"/>
        <end position="36"/>
    </location>
</feature>
<dbReference type="SMART" id="SM00191">
    <property type="entry name" value="Int_alpha"/>
    <property type="match status" value="7"/>
</dbReference>
<dbReference type="SUPFAM" id="SSF69318">
    <property type="entry name" value="Integrin alpha N-terminal domain"/>
    <property type="match status" value="3"/>
</dbReference>
<keyword evidence="3" id="KW-0378">Hydrolase</keyword>
<evidence type="ECO:0000256" key="3">
    <source>
        <dbReference type="ARBA" id="ARBA00022801"/>
    </source>
</evidence>
<feature type="chain" id="PRO_5012579582" evidence="5">
    <location>
        <begin position="37"/>
        <end position="533"/>
    </location>
</feature>
<dbReference type="PRINTS" id="PR01185">
    <property type="entry name" value="INTEGRINA"/>
</dbReference>
<evidence type="ECO:0000313" key="7">
    <source>
        <dbReference type="Proteomes" id="UP000198415"/>
    </source>
</evidence>
<keyword evidence="2" id="KW-0677">Repeat</keyword>
<dbReference type="InterPro" id="IPR013519">
    <property type="entry name" value="Int_alpha_beta-p"/>
</dbReference>